<reference evidence="2" key="1">
    <citation type="submission" date="2011-02" db="EMBL/GenBank/DDBJ databases">
        <title>Complete sequence of Methanobacterium sp. AL-21.</title>
        <authorList>
            <consortium name="US DOE Joint Genome Institute"/>
            <person name="Lucas S."/>
            <person name="Copeland A."/>
            <person name="Lapidus A."/>
            <person name="Cheng J.-F."/>
            <person name="Goodwin L."/>
            <person name="Pitluck S."/>
            <person name="Chertkov O."/>
            <person name="Detter J.C."/>
            <person name="Han C."/>
            <person name="Tapia R."/>
            <person name="Land M."/>
            <person name="Hauser L."/>
            <person name="Kyrpides N."/>
            <person name="Ivanova N."/>
            <person name="Mikhailova N."/>
            <person name="Pagani I."/>
            <person name="Cadillo-Quiroz H."/>
            <person name="Imachi H."/>
            <person name="Zinder S."/>
            <person name="Liu W."/>
            <person name="Woyke T."/>
        </authorList>
    </citation>
    <scope>NUCLEOTIDE SEQUENCE [LARGE SCALE GENOMIC DNA]</scope>
    <source>
        <strain evidence="2">AL-21</strain>
    </source>
</reference>
<evidence type="ECO:0000313" key="2">
    <source>
        <dbReference type="Proteomes" id="UP000007490"/>
    </source>
</evidence>
<dbReference type="Pfam" id="PF02597">
    <property type="entry name" value="ThiS"/>
    <property type="match status" value="1"/>
</dbReference>
<dbReference type="InterPro" id="IPR016155">
    <property type="entry name" value="Mopterin_synth/thiamin_S_b"/>
</dbReference>
<dbReference type="eggNOG" id="arCOG00535">
    <property type="taxonomic scope" value="Archaea"/>
</dbReference>
<name>F0T9F2_METLA</name>
<evidence type="ECO:0000313" key="1">
    <source>
        <dbReference type="EMBL" id="ADZ09903.1"/>
    </source>
</evidence>
<dbReference type="InterPro" id="IPR003749">
    <property type="entry name" value="ThiS/MoaD-like"/>
</dbReference>
<dbReference type="RefSeq" id="WP_013645254.1">
    <property type="nucleotide sequence ID" value="NC_015216.1"/>
</dbReference>
<evidence type="ECO:0008006" key="3">
    <source>
        <dbReference type="Google" id="ProtNLM"/>
    </source>
</evidence>
<dbReference type="HOGENOM" id="CLU_114601_9_2_2"/>
<reference evidence="1 2" key="2">
    <citation type="journal article" date="2014" name="Int. J. Syst. Evol. Microbiol.">
        <title>Methanobacterium paludis sp. nov. and a novel strain of Methanobacterium lacus isolated from northern peatlands.</title>
        <authorList>
            <person name="Cadillo-Quiroz H."/>
            <person name="Brauer S.L."/>
            <person name="Goodson N."/>
            <person name="Yavitt J.B."/>
            <person name="Zinder S.H."/>
        </authorList>
    </citation>
    <scope>NUCLEOTIDE SEQUENCE [LARGE SCALE GENOMIC DNA]</scope>
    <source>
        <strain evidence="1 2">AL-21</strain>
    </source>
</reference>
<keyword evidence="2" id="KW-1185">Reference proteome</keyword>
<organism evidence="1 2">
    <name type="scientific">Methanobacterium lacus (strain AL-21)</name>
    <dbReference type="NCBI Taxonomy" id="877455"/>
    <lineage>
        <taxon>Archaea</taxon>
        <taxon>Methanobacteriati</taxon>
        <taxon>Methanobacteriota</taxon>
        <taxon>Methanomada group</taxon>
        <taxon>Methanobacteria</taxon>
        <taxon>Methanobacteriales</taxon>
        <taxon>Methanobacteriaceae</taxon>
        <taxon>Methanobacterium</taxon>
    </lineage>
</organism>
<dbReference type="EMBL" id="CP002551">
    <property type="protein sequence ID" value="ADZ09903.1"/>
    <property type="molecule type" value="Genomic_DNA"/>
</dbReference>
<dbReference type="InterPro" id="IPR012675">
    <property type="entry name" value="Beta-grasp_dom_sf"/>
</dbReference>
<dbReference type="GeneID" id="10278134"/>
<dbReference type="Proteomes" id="UP000007490">
    <property type="component" value="Chromosome"/>
</dbReference>
<dbReference type="STRING" id="877455.Metbo_1677"/>
<dbReference type="Gene3D" id="3.10.20.30">
    <property type="match status" value="1"/>
</dbReference>
<gene>
    <name evidence="1" type="ordered locus">Metbo_1677</name>
</gene>
<accession>F0T9F2</accession>
<dbReference type="SUPFAM" id="SSF54285">
    <property type="entry name" value="MoaD/ThiS"/>
    <property type="match status" value="1"/>
</dbReference>
<protein>
    <recommendedName>
        <fullName evidence="3">Thiamine biosynthesis protein ThiS</fullName>
    </recommendedName>
</protein>
<dbReference type="OrthoDB" id="376233at2157"/>
<dbReference type="AlphaFoldDB" id="F0T9F2"/>
<sequence>MKVLTTDGMGNDETVEIDAEEITGKELLETLKISAFEAVIEKNNVIVRESDVLRSNDKIKVLNMIHGG</sequence>
<dbReference type="KEGG" id="mel:Metbo_1677"/>
<proteinExistence type="predicted"/>